<evidence type="ECO:0000256" key="2">
    <source>
        <dbReference type="ARBA" id="ARBA00005369"/>
    </source>
</evidence>
<evidence type="ECO:0000313" key="9">
    <source>
        <dbReference type="Proteomes" id="UP000258309"/>
    </source>
</evidence>
<dbReference type="CDD" id="cd02440">
    <property type="entry name" value="AdoMet_MTases"/>
    <property type="match status" value="1"/>
</dbReference>
<dbReference type="GO" id="GO:0004719">
    <property type="term" value="F:protein-L-isoaspartate (D-aspartate) O-methyltransferase activity"/>
    <property type="evidence" value="ECO:0007669"/>
    <property type="project" value="UniProtKB-EC"/>
</dbReference>
<dbReference type="PANTHER" id="PTHR11579">
    <property type="entry name" value="PROTEIN-L-ISOASPARTATE O-METHYLTRANSFERASE"/>
    <property type="match status" value="1"/>
</dbReference>
<dbReference type="InterPro" id="IPR000682">
    <property type="entry name" value="PCMT"/>
</dbReference>
<keyword evidence="5" id="KW-0489">Methyltransferase</keyword>
<keyword evidence="9" id="KW-1185">Reference proteome</keyword>
<evidence type="ECO:0000256" key="5">
    <source>
        <dbReference type="ARBA" id="ARBA00022603"/>
    </source>
</evidence>
<dbReference type="PANTHER" id="PTHR11579:SF0">
    <property type="entry name" value="PROTEIN-L-ISOASPARTATE(D-ASPARTATE) O-METHYLTRANSFERASE"/>
    <property type="match status" value="1"/>
</dbReference>
<dbReference type="GO" id="GO:0032259">
    <property type="term" value="P:methylation"/>
    <property type="evidence" value="ECO:0007669"/>
    <property type="project" value="UniProtKB-KW"/>
</dbReference>
<evidence type="ECO:0000313" key="8">
    <source>
        <dbReference type="EMBL" id="RFU24577.1"/>
    </source>
</evidence>
<dbReference type="Pfam" id="PF01135">
    <property type="entry name" value="PCMT"/>
    <property type="match status" value="2"/>
</dbReference>
<dbReference type="SUPFAM" id="SSF53335">
    <property type="entry name" value="S-adenosyl-L-methionine-dependent methyltransferases"/>
    <property type="match status" value="1"/>
</dbReference>
<evidence type="ECO:0000256" key="6">
    <source>
        <dbReference type="ARBA" id="ARBA00022679"/>
    </source>
</evidence>
<reference evidence="8 9" key="1">
    <citation type="submission" date="2018-05" db="EMBL/GenBank/DDBJ databases">
        <title>Draft genome sequence of Scytalidium lignicola DSM 105466, a ubiquitous saprotrophic fungus.</title>
        <authorList>
            <person name="Buettner E."/>
            <person name="Gebauer A.M."/>
            <person name="Hofrichter M."/>
            <person name="Liers C."/>
            <person name="Kellner H."/>
        </authorList>
    </citation>
    <scope>NUCLEOTIDE SEQUENCE [LARGE SCALE GENOMIC DNA]</scope>
    <source>
        <strain evidence="8 9">DSM 105466</strain>
    </source>
</reference>
<sequence>MAWYCSGNTNSELVNNMFKHGLITSGRVKEAMLRVDRGHYCPTKSEAYQDSPQPIGHGATISAPHMHASACEALLPYLNPGARVLDIGSGSGYLTAVFAELVFDVPPNAPPSDDAGDGGEVVGIEHIPALAKLGEDNMMKSTRGAQFLKDGRVVFVVGDGRKGYIDVKRTNDTTAAHHAPPQSQKEFTSTGWDAIHVGAAARTLHEELVKQLKAPGRMFIPVEDEDEPSGGGLSRWLGGGSQYIWVVDKDKDGNVKKMRKEGVRYVPLTDPPA</sequence>
<comment type="subcellular location">
    <subcellularLocation>
        <location evidence="1">Cytoplasm</location>
    </subcellularLocation>
</comment>
<dbReference type="Gene3D" id="3.40.50.150">
    <property type="entry name" value="Vaccinia Virus protein VP39"/>
    <property type="match status" value="1"/>
</dbReference>
<proteinExistence type="inferred from homology"/>
<dbReference type="GO" id="GO:0005737">
    <property type="term" value="C:cytoplasm"/>
    <property type="evidence" value="ECO:0007669"/>
    <property type="project" value="UniProtKB-SubCell"/>
</dbReference>
<accession>A0A3E2GU67</accession>
<keyword evidence="4" id="KW-0963">Cytoplasm</keyword>
<keyword evidence="6" id="KW-0808">Transferase</keyword>
<feature type="non-terminal residue" evidence="8">
    <location>
        <position position="273"/>
    </location>
</feature>
<name>A0A3E2GU67_SCYLI</name>
<evidence type="ECO:0000256" key="4">
    <source>
        <dbReference type="ARBA" id="ARBA00022490"/>
    </source>
</evidence>
<dbReference type="EC" id="2.1.1.77" evidence="3"/>
<evidence type="ECO:0000256" key="3">
    <source>
        <dbReference type="ARBA" id="ARBA00011890"/>
    </source>
</evidence>
<dbReference type="EMBL" id="NCSJ02000430">
    <property type="protein sequence ID" value="RFU24577.1"/>
    <property type="molecule type" value="Genomic_DNA"/>
</dbReference>
<keyword evidence="7" id="KW-0949">S-adenosyl-L-methionine</keyword>
<gene>
    <name evidence="8" type="ORF">B7463_g11763</name>
</gene>
<organism evidence="8 9">
    <name type="scientific">Scytalidium lignicola</name>
    <name type="common">Hyphomycete</name>
    <dbReference type="NCBI Taxonomy" id="5539"/>
    <lineage>
        <taxon>Eukaryota</taxon>
        <taxon>Fungi</taxon>
        <taxon>Dikarya</taxon>
        <taxon>Ascomycota</taxon>
        <taxon>Pezizomycotina</taxon>
        <taxon>Leotiomycetes</taxon>
        <taxon>Leotiomycetes incertae sedis</taxon>
        <taxon>Scytalidium</taxon>
    </lineage>
</organism>
<feature type="non-terminal residue" evidence="8">
    <location>
        <position position="1"/>
    </location>
</feature>
<dbReference type="OrthoDB" id="73890at2759"/>
<comment type="caution">
    <text evidence="8">The sequence shown here is derived from an EMBL/GenBank/DDBJ whole genome shotgun (WGS) entry which is preliminary data.</text>
</comment>
<dbReference type="AlphaFoldDB" id="A0A3E2GU67"/>
<dbReference type="OMA" id="HMHASAC"/>
<comment type="similarity">
    <text evidence="2">Belongs to the methyltransferase superfamily. L-isoaspartyl/D-aspartyl protein methyltransferase family.</text>
</comment>
<dbReference type="Proteomes" id="UP000258309">
    <property type="component" value="Unassembled WGS sequence"/>
</dbReference>
<evidence type="ECO:0000256" key="7">
    <source>
        <dbReference type="ARBA" id="ARBA00022691"/>
    </source>
</evidence>
<evidence type="ECO:0000256" key="1">
    <source>
        <dbReference type="ARBA" id="ARBA00004496"/>
    </source>
</evidence>
<dbReference type="InterPro" id="IPR029063">
    <property type="entry name" value="SAM-dependent_MTases_sf"/>
</dbReference>
<dbReference type="STRING" id="5539.A0A3E2GU67"/>
<protein>
    <recommendedName>
        <fullName evidence="3">protein-L-isoaspartate(D-aspartate) O-methyltransferase</fullName>
        <ecNumber evidence="3">2.1.1.77</ecNumber>
    </recommendedName>
</protein>